<evidence type="ECO:0000313" key="2">
    <source>
        <dbReference type="Proteomes" id="UP000600307"/>
    </source>
</evidence>
<dbReference type="RefSeq" id="WP_119824806.1">
    <property type="nucleotide sequence ID" value="NZ_JADOBH010000005.1"/>
</dbReference>
<accession>A0ABS0DYQ3</accession>
<keyword evidence="2" id="KW-1185">Reference proteome</keyword>
<comment type="caution">
    <text evidence="1">The sequence shown here is derived from an EMBL/GenBank/DDBJ whole genome shotgun (WGS) entry which is preliminary data.</text>
</comment>
<gene>
    <name evidence="1" type="ORF">IV431_19935</name>
</gene>
<organism evidence="1 2">
    <name type="scientific">Rahnella victoriana</name>
    <dbReference type="NCBI Taxonomy" id="1510570"/>
    <lineage>
        <taxon>Bacteria</taxon>
        <taxon>Pseudomonadati</taxon>
        <taxon>Pseudomonadota</taxon>
        <taxon>Gammaproteobacteria</taxon>
        <taxon>Enterobacterales</taxon>
        <taxon>Yersiniaceae</taxon>
        <taxon>Rahnella</taxon>
    </lineage>
</organism>
<dbReference type="Proteomes" id="UP000600307">
    <property type="component" value="Unassembled WGS sequence"/>
</dbReference>
<name>A0ABS0DYQ3_9GAMM</name>
<dbReference type="PROSITE" id="PS51257">
    <property type="entry name" value="PROKAR_LIPOPROTEIN"/>
    <property type="match status" value="1"/>
</dbReference>
<reference evidence="1 2" key="1">
    <citation type="submission" date="2020-11" db="EMBL/GenBank/DDBJ databases">
        <title>Taxonomic investigation of Rahnella spp.</title>
        <authorList>
            <person name="Lee S.D."/>
        </authorList>
    </citation>
    <scope>NUCLEOTIDE SEQUENCE [LARGE SCALE GENOMIC DNA]</scope>
    <source>
        <strain evidence="1 2">SAP-10</strain>
    </source>
</reference>
<sequence>MPRYFSLVSSSALIGSVFLLTGCPPPPDLTQWQRPGSTIDDARVAMGQCGVPLPGPEPSFTDNETVLYYQCMEGKGFTYKGGFHICDYHKNVPACIEKQQGHPLSQRQLEALPFVADEGFHPIKPDSGRNEYQLISWRKAGASRHFSHVAENDKLALQVMYECGYPKPLGSVPFIPTVLKASKVQQCMLDKGFEPKHKLMLVCRNYPQVTGCGAQKPLP</sequence>
<evidence type="ECO:0000313" key="1">
    <source>
        <dbReference type="EMBL" id="MBF7957834.1"/>
    </source>
</evidence>
<dbReference type="EMBL" id="JADOBH010000005">
    <property type="protein sequence ID" value="MBF7957834.1"/>
    <property type="molecule type" value="Genomic_DNA"/>
</dbReference>
<evidence type="ECO:0008006" key="3">
    <source>
        <dbReference type="Google" id="ProtNLM"/>
    </source>
</evidence>
<proteinExistence type="predicted"/>
<protein>
    <recommendedName>
        <fullName evidence="3">Lipoprotein</fullName>
    </recommendedName>
</protein>